<proteinExistence type="predicted"/>
<sequence length="533" mass="54960">METGQLIAGHYRLAEHVGSGAMGVVWRAVDVRLERSVAVKRVVSQHGLSEADRDALHKRAMREAKIAARLQHPNAIAVYDITEHEGDPCLVMEYLPSRSLSDVLAEEGTVPVATAARIGEQVAAALVAAHRAGIVHRDVKPGNILIDDTGVAKLTDFGISRAHGDITLTQTGLVAGTAGYLAPELARGGDPSAASDVFALGATLYHALEGQSPYGSGANQLALLHTAASGKVNPPARSGPATALLMSLLRVAPEERATMQQASERLAAIASGGGVPAPPPPVLPARPPTGGSGTAEPPASAAGQAPQPPATRQQPTLAATSARPSPASTATFESASDGEPAAGQAPSGPHAGSPGRSGSTRPPGAARNRTLLLGGAGFLALLVLAVVLLINPGDDPGDPTGSPAEDPEVGSAPQDDTGDTEEPTGTEESVDDWGAAGELVVDYYTLPSEIDASWDMLTAAGQGAFDGKRGFEQYWQGYDQVYAQNARADQNEDGSVTISADVTFIEGGEERTESRELRIVKIDGELQIDSDTR</sequence>
<dbReference type="InterPro" id="IPR000719">
    <property type="entry name" value="Prot_kinase_dom"/>
</dbReference>
<dbReference type="PROSITE" id="PS00107">
    <property type="entry name" value="PROTEIN_KINASE_ATP"/>
    <property type="match status" value="1"/>
</dbReference>
<evidence type="ECO:0000259" key="9">
    <source>
        <dbReference type="PROSITE" id="PS50011"/>
    </source>
</evidence>
<dbReference type="GO" id="GO:0004674">
    <property type="term" value="F:protein serine/threonine kinase activity"/>
    <property type="evidence" value="ECO:0007669"/>
    <property type="project" value="UniProtKB-KW"/>
</dbReference>
<dbReference type="SUPFAM" id="SSF56112">
    <property type="entry name" value="Protein kinase-like (PK-like)"/>
    <property type="match status" value="1"/>
</dbReference>
<dbReference type="Gene3D" id="3.30.200.20">
    <property type="entry name" value="Phosphorylase Kinase, domain 1"/>
    <property type="match status" value="1"/>
</dbReference>
<reference evidence="10 11" key="1">
    <citation type="submission" date="2020-07" db="EMBL/GenBank/DDBJ databases">
        <title>Genome of Haloechinothrix sp.</title>
        <authorList>
            <person name="Tang S.-K."/>
            <person name="Yang L."/>
            <person name="Zhu W.-Y."/>
        </authorList>
    </citation>
    <scope>NUCLEOTIDE SEQUENCE [LARGE SCALE GENOMIC DNA]</scope>
    <source>
        <strain evidence="10 11">YIM 98757</strain>
    </source>
</reference>
<keyword evidence="5 10" id="KW-0418">Kinase</keyword>
<evidence type="ECO:0000256" key="3">
    <source>
        <dbReference type="ARBA" id="ARBA00022679"/>
    </source>
</evidence>
<comment type="caution">
    <text evidence="10">The sequence shown here is derived from an EMBL/GenBank/DDBJ whole genome shotgun (WGS) entry which is preliminary data.</text>
</comment>
<feature type="compositionally biased region" description="Low complexity" evidence="8">
    <location>
        <begin position="294"/>
        <end position="331"/>
    </location>
</feature>
<dbReference type="PROSITE" id="PS50011">
    <property type="entry name" value="PROTEIN_KINASE_DOM"/>
    <property type="match status" value="1"/>
</dbReference>
<evidence type="ECO:0000256" key="4">
    <source>
        <dbReference type="ARBA" id="ARBA00022741"/>
    </source>
</evidence>
<name>A0A838A422_9PSEU</name>
<feature type="region of interest" description="Disordered" evidence="8">
    <location>
        <begin position="395"/>
        <end position="434"/>
    </location>
</feature>
<dbReference type="InterPro" id="IPR017441">
    <property type="entry name" value="Protein_kinase_ATP_BS"/>
</dbReference>
<feature type="region of interest" description="Disordered" evidence="8">
    <location>
        <begin position="270"/>
        <end position="366"/>
    </location>
</feature>
<dbReference type="CDD" id="cd14014">
    <property type="entry name" value="STKc_PknB_like"/>
    <property type="match status" value="1"/>
</dbReference>
<gene>
    <name evidence="10" type="ORF">H0B56_10980</name>
</gene>
<evidence type="ECO:0000313" key="11">
    <source>
        <dbReference type="Proteomes" id="UP000582974"/>
    </source>
</evidence>
<dbReference type="PANTHER" id="PTHR43289">
    <property type="entry name" value="MITOGEN-ACTIVATED PROTEIN KINASE KINASE KINASE 20-RELATED"/>
    <property type="match status" value="1"/>
</dbReference>
<feature type="binding site" evidence="7">
    <location>
        <position position="40"/>
    </location>
    <ligand>
        <name>ATP</name>
        <dbReference type="ChEBI" id="CHEBI:30616"/>
    </ligand>
</feature>
<dbReference type="EMBL" id="JACCKD010000003">
    <property type="protein sequence ID" value="MBA0126063.1"/>
    <property type="molecule type" value="Genomic_DNA"/>
</dbReference>
<keyword evidence="3" id="KW-0808">Transferase</keyword>
<evidence type="ECO:0000256" key="2">
    <source>
        <dbReference type="ARBA" id="ARBA00022527"/>
    </source>
</evidence>
<feature type="compositionally biased region" description="Pro residues" evidence="8">
    <location>
        <begin position="276"/>
        <end position="287"/>
    </location>
</feature>
<evidence type="ECO:0000313" key="10">
    <source>
        <dbReference type="EMBL" id="MBA0126063.1"/>
    </source>
</evidence>
<dbReference type="Gene3D" id="1.10.510.10">
    <property type="entry name" value="Transferase(Phosphotransferase) domain 1"/>
    <property type="match status" value="1"/>
</dbReference>
<dbReference type="PANTHER" id="PTHR43289:SF6">
    <property type="entry name" value="SERINE_THREONINE-PROTEIN KINASE NEKL-3"/>
    <property type="match status" value="1"/>
</dbReference>
<evidence type="ECO:0000256" key="5">
    <source>
        <dbReference type="ARBA" id="ARBA00022777"/>
    </source>
</evidence>
<keyword evidence="2" id="KW-0723">Serine/threonine-protein kinase</keyword>
<accession>A0A838A422</accession>
<dbReference type="InterPro" id="IPR008271">
    <property type="entry name" value="Ser/Thr_kinase_AS"/>
</dbReference>
<dbReference type="InterPro" id="IPR011009">
    <property type="entry name" value="Kinase-like_dom_sf"/>
</dbReference>
<feature type="compositionally biased region" description="Acidic residues" evidence="8">
    <location>
        <begin position="416"/>
        <end position="431"/>
    </location>
</feature>
<evidence type="ECO:0000256" key="1">
    <source>
        <dbReference type="ARBA" id="ARBA00012513"/>
    </source>
</evidence>
<dbReference type="SMART" id="SM00220">
    <property type="entry name" value="S_TKc"/>
    <property type="match status" value="1"/>
</dbReference>
<evidence type="ECO:0000256" key="7">
    <source>
        <dbReference type="PROSITE-ProRule" id="PRU10141"/>
    </source>
</evidence>
<keyword evidence="4 7" id="KW-0547">Nucleotide-binding</keyword>
<keyword evidence="6 7" id="KW-0067">ATP-binding</keyword>
<protein>
    <recommendedName>
        <fullName evidence="1">non-specific serine/threonine protein kinase</fullName>
        <ecNumber evidence="1">2.7.11.1</ecNumber>
    </recommendedName>
</protein>
<dbReference type="Pfam" id="PF00069">
    <property type="entry name" value="Pkinase"/>
    <property type="match status" value="1"/>
</dbReference>
<dbReference type="PROSITE" id="PS00108">
    <property type="entry name" value="PROTEIN_KINASE_ST"/>
    <property type="match status" value="1"/>
</dbReference>
<organism evidence="10 11">
    <name type="scientific">Haloechinothrix aidingensis</name>
    <dbReference type="NCBI Taxonomy" id="2752311"/>
    <lineage>
        <taxon>Bacteria</taxon>
        <taxon>Bacillati</taxon>
        <taxon>Actinomycetota</taxon>
        <taxon>Actinomycetes</taxon>
        <taxon>Pseudonocardiales</taxon>
        <taxon>Pseudonocardiaceae</taxon>
        <taxon>Haloechinothrix</taxon>
    </lineage>
</organism>
<dbReference type="GO" id="GO:0005524">
    <property type="term" value="F:ATP binding"/>
    <property type="evidence" value="ECO:0007669"/>
    <property type="project" value="UniProtKB-UniRule"/>
</dbReference>
<evidence type="ECO:0000256" key="8">
    <source>
        <dbReference type="SAM" id="MobiDB-lite"/>
    </source>
</evidence>
<dbReference type="Proteomes" id="UP000582974">
    <property type="component" value="Unassembled WGS sequence"/>
</dbReference>
<feature type="domain" description="Protein kinase" evidence="9">
    <location>
        <begin position="11"/>
        <end position="269"/>
    </location>
</feature>
<dbReference type="EC" id="2.7.11.1" evidence="1"/>
<keyword evidence="11" id="KW-1185">Reference proteome</keyword>
<evidence type="ECO:0000256" key="6">
    <source>
        <dbReference type="ARBA" id="ARBA00022840"/>
    </source>
</evidence>
<dbReference type="AlphaFoldDB" id="A0A838A422"/>